<gene>
    <name evidence="1" type="ORF">CC86DRAFT_431534</name>
</gene>
<dbReference type="AlphaFoldDB" id="A0A6A7AEJ8"/>
<proteinExistence type="predicted"/>
<dbReference type="Proteomes" id="UP000799424">
    <property type="component" value="Unassembled WGS sequence"/>
</dbReference>
<evidence type="ECO:0000313" key="2">
    <source>
        <dbReference type="Proteomes" id="UP000799424"/>
    </source>
</evidence>
<name>A0A6A7AEJ8_9PLEO</name>
<dbReference type="EMBL" id="MU006218">
    <property type="protein sequence ID" value="KAF2831646.1"/>
    <property type="molecule type" value="Genomic_DNA"/>
</dbReference>
<protein>
    <submittedName>
        <fullName evidence="1">Uncharacterized protein</fullName>
    </submittedName>
</protein>
<accession>A0A6A7AEJ8</accession>
<sequence>MFMNEEVGKSSRICAGVVNMKPTEKDKLIRVSLLLDTQMTSLKLHIRCPDSKKEVIFQIFVNCLRPGADDKPAGICMKSYTNPMDDKNGEAFSRNVAREHHNLVTMAKARNLFRSRLKLYSADDADKKALRCRPIISGLQG</sequence>
<organism evidence="1 2">
    <name type="scientific">Ophiobolus disseminans</name>
    <dbReference type="NCBI Taxonomy" id="1469910"/>
    <lineage>
        <taxon>Eukaryota</taxon>
        <taxon>Fungi</taxon>
        <taxon>Dikarya</taxon>
        <taxon>Ascomycota</taxon>
        <taxon>Pezizomycotina</taxon>
        <taxon>Dothideomycetes</taxon>
        <taxon>Pleosporomycetidae</taxon>
        <taxon>Pleosporales</taxon>
        <taxon>Pleosporineae</taxon>
        <taxon>Phaeosphaeriaceae</taxon>
        <taxon>Ophiobolus</taxon>
    </lineage>
</organism>
<keyword evidence="2" id="KW-1185">Reference proteome</keyword>
<evidence type="ECO:0000313" key="1">
    <source>
        <dbReference type="EMBL" id="KAF2831646.1"/>
    </source>
</evidence>
<reference evidence="1" key="1">
    <citation type="journal article" date="2020" name="Stud. Mycol.">
        <title>101 Dothideomycetes genomes: a test case for predicting lifestyles and emergence of pathogens.</title>
        <authorList>
            <person name="Haridas S."/>
            <person name="Albert R."/>
            <person name="Binder M."/>
            <person name="Bloem J."/>
            <person name="Labutti K."/>
            <person name="Salamov A."/>
            <person name="Andreopoulos B."/>
            <person name="Baker S."/>
            <person name="Barry K."/>
            <person name="Bills G."/>
            <person name="Bluhm B."/>
            <person name="Cannon C."/>
            <person name="Castanera R."/>
            <person name="Culley D."/>
            <person name="Daum C."/>
            <person name="Ezra D."/>
            <person name="Gonzalez J."/>
            <person name="Henrissat B."/>
            <person name="Kuo A."/>
            <person name="Liang C."/>
            <person name="Lipzen A."/>
            <person name="Lutzoni F."/>
            <person name="Magnuson J."/>
            <person name="Mondo S."/>
            <person name="Nolan M."/>
            <person name="Ohm R."/>
            <person name="Pangilinan J."/>
            <person name="Park H.-J."/>
            <person name="Ramirez L."/>
            <person name="Alfaro M."/>
            <person name="Sun H."/>
            <person name="Tritt A."/>
            <person name="Yoshinaga Y."/>
            <person name="Zwiers L.-H."/>
            <person name="Turgeon B."/>
            <person name="Goodwin S."/>
            <person name="Spatafora J."/>
            <person name="Crous P."/>
            <person name="Grigoriev I."/>
        </authorList>
    </citation>
    <scope>NUCLEOTIDE SEQUENCE</scope>
    <source>
        <strain evidence="1">CBS 113818</strain>
    </source>
</reference>